<dbReference type="PRINTS" id="PR00385">
    <property type="entry name" value="P450"/>
</dbReference>
<evidence type="ECO:0000256" key="7">
    <source>
        <dbReference type="ARBA" id="ARBA00023033"/>
    </source>
</evidence>
<dbReference type="GO" id="GO:0020037">
    <property type="term" value="F:heme binding"/>
    <property type="evidence" value="ECO:0007669"/>
    <property type="project" value="InterPro"/>
</dbReference>
<dbReference type="SMR" id="A0A507QWZ0"/>
<keyword evidence="3 8" id="KW-0349">Heme</keyword>
<dbReference type="InterPro" id="IPR036396">
    <property type="entry name" value="Cyt_P450_sf"/>
</dbReference>
<evidence type="ECO:0000256" key="6">
    <source>
        <dbReference type="ARBA" id="ARBA00023004"/>
    </source>
</evidence>
<dbReference type="CDD" id="cd11060">
    <property type="entry name" value="CYP57A1-like"/>
    <property type="match status" value="1"/>
</dbReference>
<accession>A0A507QWZ0</accession>
<dbReference type="InterPro" id="IPR002401">
    <property type="entry name" value="Cyt_P450_E_grp-I"/>
</dbReference>
<comment type="cofactor">
    <cofactor evidence="1 8">
        <name>heme</name>
        <dbReference type="ChEBI" id="CHEBI:30413"/>
    </cofactor>
</comment>
<evidence type="ECO:0000256" key="2">
    <source>
        <dbReference type="ARBA" id="ARBA00010617"/>
    </source>
</evidence>
<dbReference type="PANTHER" id="PTHR24305:SF232">
    <property type="entry name" value="P450, PUTATIVE (EUROFUNG)-RELATED"/>
    <property type="match status" value="1"/>
</dbReference>
<dbReference type="InterPro" id="IPR001128">
    <property type="entry name" value="Cyt_P450"/>
</dbReference>
<dbReference type="OrthoDB" id="3934656at2759"/>
<dbReference type="Proteomes" id="UP000319663">
    <property type="component" value="Unassembled WGS sequence"/>
</dbReference>
<sequence length="515" mass="58779">MASSISHLALYLAPLAAILYLVHQYFYKGLNKYPGPFLARVTHLWRFWDVYKRRPDMTHIRLHKKYGDIVRLGPNTLSFADPSAIKVIYGLNKGFVKSEFYPVQMSISKGEPLPSLFSAVNERFHAKLRRAVNNAFAMSSLVQYEPMVDETTKIFLDQTERLFAQEDKVCNFSQWLQFYAFDVIGAVTYSKRHGFIERNKDVDGIVAQLAKIFDYAGPIGQMPWLDKIFWKNPIFSYLTKLGLIDNSFAVSIFARARMSERLCSGPDSKTKQQPLQKSRRGDLLSMFLAAQEKNPDFMNDKRVLTMATSMAFAGSETTAISLASVFYFTLKHPQCLQKVREEIDSAIRDGLIVDRPSGLVSWPESQKLPYLDACIKEAFRLHPAAGLPLERVTPPQGIEICGEKIPGGVTVGCNAWVIHRRPEIFGEDVDVYRPERWLHASPEQLKSMNATMFQFGAGARTCIGKNLSLMEIYKLVPSFLRRFEISLANPGEEWKLHNAWFVKQLNFDTKFKVRL</sequence>
<dbReference type="PRINTS" id="PR00463">
    <property type="entry name" value="EP450I"/>
</dbReference>
<dbReference type="GO" id="GO:0004497">
    <property type="term" value="F:monooxygenase activity"/>
    <property type="evidence" value="ECO:0007669"/>
    <property type="project" value="UniProtKB-KW"/>
</dbReference>
<dbReference type="PANTHER" id="PTHR24305">
    <property type="entry name" value="CYTOCHROME P450"/>
    <property type="match status" value="1"/>
</dbReference>
<dbReference type="EMBL" id="VIFY01000067">
    <property type="protein sequence ID" value="TQB72227.1"/>
    <property type="molecule type" value="Genomic_DNA"/>
</dbReference>
<keyword evidence="7 9" id="KW-0503">Monooxygenase</keyword>
<protein>
    <recommendedName>
        <fullName evidence="12">Cytochrome P450 monooxygenase</fullName>
    </recommendedName>
</protein>
<evidence type="ECO:0000256" key="1">
    <source>
        <dbReference type="ARBA" id="ARBA00001971"/>
    </source>
</evidence>
<evidence type="ECO:0000313" key="10">
    <source>
        <dbReference type="EMBL" id="TQB72227.1"/>
    </source>
</evidence>
<dbReference type="FunFam" id="1.10.630.10:FF:000050">
    <property type="entry name" value="Cytochrome P450 monooxygenase"/>
    <property type="match status" value="1"/>
</dbReference>
<dbReference type="InterPro" id="IPR017972">
    <property type="entry name" value="Cyt_P450_CS"/>
</dbReference>
<keyword evidence="5 9" id="KW-0560">Oxidoreductase</keyword>
<gene>
    <name evidence="10" type="ORF">MPDQ_006946</name>
</gene>
<dbReference type="STRING" id="5098.A0A507QWZ0"/>
<dbReference type="AlphaFoldDB" id="A0A507QWZ0"/>
<comment type="caution">
    <text evidence="10">The sequence shown here is derived from an EMBL/GenBank/DDBJ whole genome shotgun (WGS) entry which is preliminary data.</text>
</comment>
<dbReference type="SUPFAM" id="SSF48264">
    <property type="entry name" value="Cytochrome P450"/>
    <property type="match status" value="1"/>
</dbReference>
<reference evidence="10 11" key="1">
    <citation type="submission" date="2019-06" db="EMBL/GenBank/DDBJ databases">
        <title>Wine fermentation using esterase from Monascus purpureus.</title>
        <authorList>
            <person name="Geng C."/>
            <person name="Zhang Y."/>
        </authorList>
    </citation>
    <scope>NUCLEOTIDE SEQUENCE [LARGE SCALE GENOMIC DNA]</scope>
    <source>
        <strain evidence="10">HQ1</strain>
    </source>
</reference>
<dbReference type="PROSITE" id="PS00086">
    <property type="entry name" value="CYTOCHROME_P450"/>
    <property type="match status" value="1"/>
</dbReference>
<keyword evidence="6 8" id="KW-0408">Iron</keyword>
<comment type="similarity">
    <text evidence="2 9">Belongs to the cytochrome P450 family.</text>
</comment>
<keyword evidence="11" id="KW-1185">Reference proteome</keyword>
<evidence type="ECO:0000256" key="5">
    <source>
        <dbReference type="ARBA" id="ARBA00023002"/>
    </source>
</evidence>
<evidence type="ECO:0000256" key="4">
    <source>
        <dbReference type="ARBA" id="ARBA00022723"/>
    </source>
</evidence>
<dbReference type="Gene3D" id="1.10.630.10">
    <property type="entry name" value="Cytochrome P450"/>
    <property type="match status" value="1"/>
</dbReference>
<evidence type="ECO:0008006" key="12">
    <source>
        <dbReference type="Google" id="ProtNLM"/>
    </source>
</evidence>
<proteinExistence type="inferred from homology"/>
<evidence type="ECO:0000256" key="9">
    <source>
        <dbReference type="RuleBase" id="RU000461"/>
    </source>
</evidence>
<dbReference type="GO" id="GO:0005506">
    <property type="term" value="F:iron ion binding"/>
    <property type="evidence" value="ECO:0007669"/>
    <property type="project" value="InterPro"/>
</dbReference>
<name>A0A507QWZ0_MONPU</name>
<dbReference type="GO" id="GO:0016705">
    <property type="term" value="F:oxidoreductase activity, acting on paired donors, with incorporation or reduction of molecular oxygen"/>
    <property type="evidence" value="ECO:0007669"/>
    <property type="project" value="InterPro"/>
</dbReference>
<evidence type="ECO:0000313" key="11">
    <source>
        <dbReference type="Proteomes" id="UP000319663"/>
    </source>
</evidence>
<feature type="binding site" description="axial binding residue" evidence="8">
    <location>
        <position position="462"/>
    </location>
    <ligand>
        <name>heme</name>
        <dbReference type="ChEBI" id="CHEBI:30413"/>
    </ligand>
    <ligandPart>
        <name>Fe</name>
        <dbReference type="ChEBI" id="CHEBI:18248"/>
    </ligandPart>
</feature>
<dbReference type="InterPro" id="IPR050121">
    <property type="entry name" value="Cytochrome_P450_monoxygenase"/>
</dbReference>
<evidence type="ECO:0000256" key="3">
    <source>
        <dbReference type="ARBA" id="ARBA00022617"/>
    </source>
</evidence>
<dbReference type="Pfam" id="PF00067">
    <property type="entry name" value="p450"/>
    <property type="match status" value="1"/>
</dbReference>
<organism evidence="10 11">
    <name type="scientific">Monascus purpureus</name>
    <name type="common">Red mold</name>
    <name type="synonym">Monascus anka</name>
    <dbReference type="NCBI Taxonomy" id="5098"/>
    <lineage>
        <taxon>Eukaryota</taxon>
        <taxon>Fungi</taxon>
        <taxon>Dikarya</taxon>
        <taxon>Ascomycota</taxon>
        <taxon>Pezizomycotina</taxon>
        <taxon>Eurotiomycetes</taxon>
        <taxon>Eurotiomycetidae</taxon>
        <taxon>Eurotiales</taxon>
        <taxon>Aspergillaceae</taxon>
        <taxon>Monascus</taxon>
    </lineage>
</organism>
<keyword evidence="4 8" id="KW-0479">Metal-binding</keyword>
<evidence type="ECO:0000256" key="8">
    <source>
        <dbReference type="PIRSR" id="PIRSR602401-1"/>
    </source>
</evidence>